<dbReference type="InterPro" id="IPR006638">
    <property type="entry name" value="Elp3/MiaA/NifB-like_rSAM"/>
</dbReference>
<dbReference type="SFLD" id="SFLDG01061">
    <property type="entry name" value="methylthiotransferase"/>
    <property type="match status" value="1"/>
</dbReference>
<keyword evidence="5" id="KW-0479">Metal-binding</keyword>
<dbReference type="PROSITE" id="PS51918">
    <property type="entry name" value="RADICAL_SAM"/>
    <property type="match status" value="1"/>
</dbReference>
<dbReference type="Pfam" id="PF00919">
    <property type="entry name" value="UPF0004"/>
    <property type="match status" value="1"/>
</dbReference>
<sequence>MLCHFHSGQPGGREGHLSTAHTQLCPRRLPSAPNQQSRPGCRRTQAVAAPPAPAGLDLDQAALTLAEEEGFVMTRPPPAQSNGQRYHIHTFGCQMNLADSERIAGALDAEGYSCAADASDADVLIYNTCSIRDKAEQKVYSALGRQAKRKRARMGDLKLVLAGCVASQEGAALLRRIPELDLVMGPHHANRIHQLLEQVDQGAQVVATEEIPLQEDITVPRRDSDLTAWVNVIHGCNERCTYCVVPNTRGNEQSRLPTDIRREMLGLGEAGYQEVTLLGQNIDAYGRDLPGMAADASGRRAWTFTDLLHHIHDVPGIERIRFATSHPRYFTERLIKACAELPKMCEFFHIPFQSGDNDVLREMKRGYTHGRYRRIVDSIRRHMPDASLSGDAIVGFPGETEEQFEATVALVREVGFDRVNTAAYSPRPNTPAATWPNQVADLIKADRLVRLNAVVNEIAEERAQRFLGRTLEVLVEGVNPKDASQAMGRSRHNKLVFFPGDGQQLKGRLVQVAIDEVRAYTLTGHLV</sequence>
<dbReference type="EMBL" id="JALJOS010000003">
    <property type="protein sequence ID" value="KAK9841311.1"/>
    <property type="molecule type" value="Genomic_DNA"/>
</dbReference>
<dbReference type="FunFam" id="3.80.30.20:FF:000001">
    <property type="entry name" value="tRNA-2-methylthio-N(6)-dimethylallyladenosine synthase 2"/>
    <property type="match status" value="1"/>
</dbReference>
<dbReference type="PROSITE" id="PS51449">
    <property type="entry name" value="MTTASE_N"/>
    <property type="match status" value="1"/>
</dbReference>
<evidence type="ECO:0000256" key="2">
    <source>
        <dbReference type="ARBA" id="ARBA00009815"/>
    </source>
</evidence>
<dbReference type="GO" id="GO:0035596">
    <property type="term" value="F:methylthiotransferase activity"/>
    <property type="evidence" value="ECO:0007669"/>
    <property type="project" value="InterPro"/>
</dbReference>
<proteinExistence type="inferred from homology"/>
<evidence type="ECO:0000256" key="8">
    <source>
        <dbReference type="SAM" id="MobiDB-lite"/>
    </source>
</evidence>
<feature type="domain" description="Radical SAM core" evidence="11">
    <location>
        <begin position="222"/>
        <end position="461"/>
    </location>
</feature>
<dbReference type="InterPro" id="IPR002792">
    <property type="entry name" value="TRAM_dom"/>
</dbReference>
<comment type="caution">
    <text evidence="12">The sequence shown here is derived from an EMBL/GenBank/DDBJ whole genome shotgun (WGS) entry which is preliminary data.</text>
</comment>
<dbReference type="InterPro" id="IPR013848">
    <property type="entry name" value="Methylthiotransferase_N"/>
</dbReference>
<dbReference type="NCBIfam" id="TIGR01574">
    <property type="entry name" value="miaB-methiolase"/>
    <property type="match status" value="1"/>
</dbReference>
<dbReference type="InterPro" id="IPR007197">
    <property type="entry name" value="rSAM"/>
</dbReference>
<gene>
    <name evidence="12" type="ORF">WJX74_003675</name>
</gene>
<feature type="domain" description="TRAM" evidence="9">
    <location>
        <begin position="464"/>
        <end position="527"/>
    </location>
</feature>
<reference evidence="12 13" key="1">
    <citation type="journal article" date="2024" name="Nat. Commun.">
        <title>Phylogenomics reveals the evolutionary origins of lichenization in chlorophyte algae.</title>
        <authorList>
            <person name="Puginier C."/>
            <person name="Libourel C."/>
            <person name="Otte J."/>
            <person name="Skaloud P."/>
            <person name="Haon M."/>
            <person name="Grisel S."/>
            <person name="Petersen M."/>
            <person name="Berrin J.G."/>
            <person name="Delaux P.M."/>
            <person name="Dal Grande F."/>
            <person name="Keller J."/>
        </authorList>
    </citation>
    <scope>NUCLEOTIDE SEQUENCE [LARGE SCALE GENOMIC DNA]</scope>
    <source>
        <strain evidence="12 13">SAG 2145</strain>
    </source>
</reference>
<keyword evidence="13" id="KW-1185">Reference proteome</keyword>
<evidence type="ECO:0000259" key="10">
    <source>
        <dbReference type="PROSITE" id="PS51449"/>
    </source>
</evidence>
<dbReference type="InterPro" id="IPR023404">
    <property type="entry name" value="rSAM_horseshoe"/>
</dbReference>
<dbReference type="InterPro" id="IPR058240">
    <property type="entry name" value="rSAM_sf"/>
</dbReference>
<keyword evidence="3" id="KW-0004">4Fe-4S</keyword>
<evidence type="ECO:0000256" key="4">
    <source>
        <dbReference type="ARBA" id="ARBA00022691"/>
    </source>
</evidence>
<dbReference type="Proteomes" id="UP001438707">
    <property type="component" value="Unassembled WGS sequence"/>
</dbReference>
<dbReference type="GO" id="GO:0051539">
    <property type="term" value="F:4 iron, 4 sulfur cluster binding"/>
    <property type="evidence" value="ECO:0007669"/>
    <property type="project" value="UniProtKB-KW"/>
</dbReference>
<dbReference type="FunFam" id="3.40.50.12160:FF:000003">
    <property type="entry name" value="CDK5 regulatory subunit-associated protein 1"/>
    <property type="match status" value="1"/>
</dbReference>
<dbReference type="HAMAP" id="MF_01864">
    <property type="entry name" value="tRNA_metthiotr_MiaB"/>
    <property type="match status" value="1"/>
</dbReference>
<comment type="cofactor">
    <cofactor evidence="1">
        <name>[4Fe-4S] cluster</name>
        <dbReference type="ChEBI" id="CHEBI:49883"/>
    </cofactor>
</comment>
<keyword evidence="4" id="KW-0949">S-adenosyl-L-methionine</keyword>
<dbReference type="NCBIfam" id="TIGR00089">
    <property type="entry name" value="MiaB/RimO family radical SAM methylthiotransferase"/>
    <property type="match status" value="1"/>
</dbReference>
<dbReference type="Gene3D" id="3.40.50.12160">
    <property type="entry name" value="Methylthiotransferase, N-terminal domain"/>
    <property type="match status" value="1"/>
</dbReference>
<organism evidence="12 13">
    <name type="scientific">Apatococcus lobatus</name>
    <dbReference type="NCBI Taxonomy" id="904363"/>
    <lineage>
        <taxon>Eukaryota</taxon>
        <taxon>Viridiplantae</taxon>
        <taxon>Chlorophyta</taxon>
        <taxon>core chlorophytes</taxon>
        <taxon>Trebouxiophyceae</taxon>
        <taxon>Chlorellales</taxon>
        <taxon>Chlorellaceae</taxon>
        <taxon>Apatococcus</taxon>
    </lineage>
</organism>
<dbReference type="Gene3D" id="3.80.30.20">
    <property type="entry name" value="tm_1862 like domain"/>
    <property type="match status" value="1"/>
</dbReference>
<keyword evidence="7" id="KW-0411">Iron-sulfur</keyword>
<evidence type="ECO:0000313" key="12">
    <source>
        <dbReference type="EMBL" id="KAK9841311.1"/>
    </source>
</evidence>
<evidence type="ECO:0008006" key="14">
    <source>
        <dbReference type="Google" id="ProtNLM"/>
    </source>
</evidence>
<evidence type="ECO:0000256" key="7">
    <source>
        <dbReference type="ARBA" id="ARBA00023014"/>
    </source>
</evidence>
<dbReference type="CDD" id="cd01335">
    <property type="entry name" value="Radical_SAM"/>
    <property type="match status" value="1"/>
</dbReference>
<keyword evidence="6" id="KW-0408">Iron</keyword>
<evidence type="ECO:0000256" key="5">
    <source>
        <dbReference type="ARBA" id="ARBA00022723"/>
    </source>
</evidence>
<dbReference type="PROSITE" id="PS50926">
    <property type="entry name" value="TRAM"/>
    <property type="match status" value="1"/>
</dbReference>
<dbReference type="SMART" id="SM00729">
    <property type="entry name" value="Elp3"/>
    <property type="match status" value="1"/>
</dbReference>
<dbReference type="GO" id="GO:0046872">
    <property type="term" value="F:metal ion binding"/>
    <property type="evidence" value="ECO:0007669"/>
    <property type="project" value="UniProtKB-KW"/>
</dbReference>
<dbReference type="InterPro" id="IPR038135">
    <property type="entry name" value="Methylthiotransferase_N_sf"/>
</dbReference>
<evidence type="ECO:0000256" key="1">
    <source>
        <dbReference type="ARBA" id="ARBA00001966"/>
    </source>
</evidence>
<dbReference type="PANTHER" id="PTHR43020:SF2">
    <property type="entry name" value="MITOCHONDRIAL TRNA METHYLTHIOTRANSFERASE CDK5RAP1"/>
    <property type="match status" value="1"/>
</dbReference>
<protein>
    <recommendedName>
        <fullName evidence="14">tRNA-2-methylthio-N(6)-dimethylallyladenosine synthase</fullName>
    </recommendedName>
</protein>
<comment type="similarity">
    <text evidence="2">Belongs to the methylthiotransferase family. MiaB subfamily.</text>
</comment>
<evidence type="ECO:0000259" key="9">
    <source>
        <dbReference type="PROSITE" id="PS50926"/>
    </source>
</evidence>
<dbReference type="AlphaFoldDB" id="A0AAW1S6I6"/>
<evidence type="ECO:0000256" key="6">
    <source>
        <dbReference type="ARBA" id="ARBA00023004"/>
    </source>
</evidence>
<dbReference type="PROSITE" id="PS01278">
    <property type="entry name" value="MTTASE_RADICAL"/>
    <property type="match status" value="1"/>
</dbReference>
<dbReference type="SFLD" id="SFLDG01082">
    <property type="entry name" value="B12-binding_domain_containing"/>
    <property type="match status" value="1"/>
</dbReference>
<evidence type="ECO:0000256" key="3">
    <source>
        <dbReference type="ARBA" id="ARBA00022485"/>
    </source>
</evidence>
<dbReference type="SUPFAM" id="SSF102114">
    <property type="entry name" value="Radical SAM enzymes"/>
    <property type="match status" value="1"/>
</dbReference>
<dbReference type="GO" id="GO:0035600">
    <property type="term" value="P:tRNA methylthiolation"/>
    <property type="evidence" value="ECO:0007669"/>
    <property type="project" value="TreeGrafter"/>
</dbReference>
<feature type="domain" description="MTTase N-terminal" evidence="10">
    <location>
        <begin position="84"/>
        <end position="201"/>
    </location>
</feature>
<accession>A0AAW1S6I6</accession>
<dbReference type="Pfam" id="PF04055">
    <property type="entry name" value="Radical_SAM"/>
    <property type="match status" value="1"/>
</dbReference>
<dbReference type="InterPro" id="IPR020612">
    <property type="entry name" value="Methylthiotransferase_CS"/>
</dbReference>
<evidence type="ECO:0000259" key="11">
    <source>
        <dbReference type="PROSITE" id="PS51918"/>
    </source>
</evidence>
<dbReference type="Pfam" id="PF01938">
    <property type="entry name" value="TRAM"/>
    <property type="match status" value="1"/>
</dbReference>
<feature type="region of interest" description="Disordered" evidence="8">
    <location>
        <begin position="27"/>
        <end position="47"/>
    </location>
</feature>
<feature type="region of interest" description="Disordered" evidence="8">
    <location>
        <begin position="1"/>
        <end position="20"/>
    </location>
</feature>
<dbReference type="SFLD" id="SFLDS00029">
    <property type="entry name" value="Radical_SAM"/>
    <property type="match status" value="1"/>
</dbReference>
<name>A0AAW1S6I6_9CHLO</name>
<dbReference type="PANTHER" id="PTHR43020">
    <property type="entry name" value="CDK5 REGULATORY SUBUNIT-ASSOCIATED PROTEIN 1"/>
    <property type="match status" value="1"/>
</dbReference>
<dbReference type="InterPro" id="IPR006463">
    <property type="entry name" value="MiaB_methiolase"/>
</dbReference>
<dbReference type="SFLD" id="SFLDF00273">
    <property type="entry name" value="(dimethylallyl)adenosine_tRNA"/>
    <property type="match status" value="1"/>
</dbReference>
<dbReference type="InterPro" id="IPR005839">
    <property type="entry name" value="Methylthiotransferase"/>
</dbReference>
<evidence type="ECO:0000313" key="13">
    <source>
        <dbReference type="Proteomes" id="UP001438707"/>
    </source>
</evidence>